<evidence type="ECO:0000313" key="1">
    <source>
        <dbReference type="EMBL" id="KER31691.1"/>
    </source>
</evidence>
<reference evidence="1 2" key="1">
    <citation type="submission" date="2013-11" db="EMBL/GenBank/DDBJ databases">
        <title>Opisthorchis viverrini - life in the bile duct.</title>
        <authorList>
            <person name="Young N.D."/>
            <person name="Nagarajan N."/>
            <person name="Lin S.J."/>
            <person name="Korhonen P.K."/>
            <person name="Jex A.R."/>
            <person name="Hall R.S."/>
            <person name="Safavi-Hemami H."/>
            <person name="Kaewkong W."/>
            <person name="Bertrand D."/>
            <person name="Gao S."/>
            <person name="Seet Q."/>
            <person name="Wongkham S."/>
            <person name="Teh B.T."/>
            <person name="Wongkham C."/>
            <person name="Intapan P.M."/>
            <person name="Maleewong W."/>
            <person name="Yang X."/>
            <person name="Hu M."/>
            <person name="Wang Z."/>
            <person name="Hofmann A."/>
            <person name="Sternberg P.W."/>
            <person name="Tan P."/>
            <person name="Wang J."/>
            <person name="Gasser R.B."/>
        </authorList>
    </citation>
    <scope>NUCLEOTIDE SEQUENCE [LARGE SCALE GENOMIC DNA]</scope>
</reference>
<sequence>MSSGFMVASVNLPLVRFVSNGFKRAIRLVTLHELSHDAVNQRQSLTSRTNPCCLTDHFLLLLNAPLLILPDLTVHCIRGNQALESRLLMSSWLYGEGVLHSK</sequence>
<dbReference type="AlphaFoldDB" id="A0A074ZX94"/>
<dbReference type="KEGG" id="ovi:T265_02065"/>
<accession>A0A074ZX94</accession>
<dbReference type="CTD" id="20316253"/>
<evidence type="ECO:0000313" key="2">
    <source>
        <dbReference type="Proteomes" id="UP000054324"/>
    </source>
</evidence>
<dbReference type="GeneID" id="20316253"/>
<organism evidence="1 2">
    <name type="scientific">Opisthorchis viverrini</name>
    <name type="common">Southeast Asian liver fluke</name>
    <dbReference type="NCBI Taxonomy" id="6198"/>
    <lineage>
        <taxon>Eukaryota</taxon>
        <taxon>Metazoa</taxon>
        <taxon>Spiralia</taxon>
        <taxon>Lophotrochozoa</taxon>
        <taxon>Platyhelminthes</taxon>
        <taxon>Trematoda</taxon>
        <taxon>Digenea</taxon>
        <taxon>Opisthorchiida</taxon>
        <taxon>Opisthorchiata</taxon>
        <taxon>Opisthorchiidae</taxon>
        <taxon>Opisthorchis</taxon>
    </lineage>
</organism>
<proteinExistence type="predicted"/>
<name>A0A074ZX94_OPIVI</name>
<dbReference type="Proteomes" id="UP000054324">
    <property type="component" value="Unassembled WGS sequence"/>
</dbReference>
<keyword evidence="2" id="KW-1185">Reference proteome</keyword>
<protein>
    <submittedName>
        <fullName evidence="1">Uncharacterized protein</fullName>
    </submittedName>
</protein>
<dbReference type="RefSeq" id="XP_009164488.1">
    <property type="nucleotide sequence ID" value="XM_009166224.1"/>
</dbReference>
<gene>
    <name evidence="1" type="ORF">T265_02065</name>
</gene>
<dbReference type="EMBL" id="KL596642">
    <property type="protein sequence ID" value="KER31691.1"/>
    <property type="molecule type" value="Genomic_DNA"/>
</dbReference>